<feature type="compositionally biased region" description="Basic and acidic residues" evidence="18">
    <location>
        <begin position="1601"/>
        <end position="1615"/>
    </location>
</feature>
<organism evidence="24 25">
    <name type="scientific">Panthera pardus</name>
    <name type="common">Leopard</name>
    <name type="synonym">Felis pardus</name>
    <dbReference type="NCBI Taxonomy" id="9691"/>
    <lineage>
        <taxon>Eukaryota</taxon>
        <taxon>Metazoa</taxon>
        <taxon>Chordata</taxon>
        <taxon>Craniata</taxon>
        <taxon>Vertebrata</taxon>
        <taxon>Euteleostomi</taxon>
        <taxon>Mammalia</taxon>
        <taxon>Eutheria</taxon>
        <taxon>Laurasiatheria</taxon>
        <taxon>Carnivora</taxon>
        <taxon>Feliformia</taxon>
        <taxon>Felidae</taxon>
        <taxon>Pantherinae</taxon>
        <taxon>Panthera</taxon>
    </lineage>
</organism>
<evidence type="ECO:0000256" key="5">
    <source>
        <dbReference type="ARBA" id="ARBA00022860"/>
    </source>
</evidence>
<feature type="domain" description="TRPM tetramerisation" evidence="21">
    <location>
        <begin position="1240"/>
        <end position="1295"/>
    </location>
</feature>
<evidence type="ECO:0000256" key="12">
    <source>
        <dbReference type="ARBA" id="ARBA00036173"/>
    </source>
</evidence>
<protein>
    <recommendedName>
        <fullName evidence="16">Transient receptor potential cation channel subfamily M member 3</fullName>
    </recommendedName>
</protein>
<feature type="region of interest" description="Disordered" evidence="18">
    <location>
        <begin position="831"/>
        <end position="851"/>
    </location>
</feature>
<keyword evidence="24" id="KW-1185">Reference proteome</keyword>
<dbReference type="Proteomes" id="UP001165780">
    <property type="component" value="Unplaced"/>
</dbReference>
<evidence type="ECO:0000259" key="20">
    <source>
        <dbReference type="Pfam" id="PF00520"/>
    </source>
</evidence>
<dbReference type="InterPro" id="IPR057366">
    <property type="entry name" value="TRPM-like"/>
</dbReference>
<gene>
    <name evidence="25" type="primary">TRPM3</name>
</gene>
<comment type="similarity">
    <text evidence="14">Belongs to the transient receptor (TC 1.A.4) family. LTrpC subfamily. TRPM3 sub-subfamily.</text>
</comment>
<dbReference type="GO" id="GO:0051262">
    <property type="term" value="P:protein tetramerization"/>
    <property type="evidence" value="ECO:0007669"/>
    <property type="project" value="InterPro"/>
</dbReference>
<evidence type="ECO:0000256" key="18">
    <source>
        <dbReference type="SAM" id="MobiDB-lite"/>
    </source>
</evidence>
<dbReference type="Pfam" id="PF16519">
    <property type="entry name" value="TRPM_tetra"/>
    <property type="match status" value="1"/>
</dbReference>
<keyword evidence="8 19" id="KW-0472">Membrane</keyword>
<comment type="catalytic activity">
    <reaction evidence="11">
        <text>Zn(2+)(in) = Zn(2+)(out)</text>
        <dbReference type="Rhea" id="RHEA:29351"/>
        <dbReference type="ChEBI" id="CHEBI:29105"/>
    </reaction>
</comment>
<evidence type="ECO:0000256" key="8">
    <source>
        <dbReference type="ARBA" id="ARBA00023136"/>
    </source>
</evidence>
<feature type="compositionally biased region" description="Basic and acidic residues" evidence="18">
    <location>
        <begin position="831"/>
        <end position="847"/>
    </location>
</feature>
<evidence type="ECO:0000256" key="2">
    <source>
        <dbReference type="ARBA" id="ARBA00022448"/>
    </source>
</evidence>
<evidence type="ECO:0000313" key="24">
    <source>
        <dbReference type="Proteomes" id="UP001165780"/>
    </source>
</evidence>
<keyword evidence="3" id="KW-1003">Cell membrane</keyword>
<reference evidence="25" key="1">
    <citation type="submission" date="2025-08" db="UniProtKB">
        <authorList>
            <consortium name="RefSeq"/>
        </authorList>
    </citation>
    <scope>IDENTIFICATION</scope>
    <source>
        <tissue evidence="25">Whole blood</tissue>
    </source>
</reference>
<feature type="domain" description="Ion transport" evidence="20">
    <location>
        <begin position="905"/>
        <end position="1146"/>
    </location>
</feature>
<dbReference type="InterPro" id="IPR050927">
    <property type="entry name" value="TRPM"/>
</dbReference>
<proteinExistence type="inferred from homology"/>
<dbReference type="CTD" id="80036"/>
<evidence type="ECO:0000259" key="21">
    <source>
        <dbReference type="Pfam" id="PF16519"/>
    </source>
</evidence>
<dbReference type="InterPro" id="IPR041491">
    <property type="entry name" value="TRPM_SLOG"/>
</dbReference>
<feature type="transmembrane region" description="Helical" evidence="19">
    <location>
        <begin position="965"/>
        <end position="983"/>
    </location>
</feature>
<feature type="transmembrane region" description="Helical" evidence="19">
    <location>
        <begin position="1034"/>
        <end position="1054"/>
    </location>
</feature>
<dbReference type="FunFam" id="1.20.5.1010:FF:000001">
    <property type="entry name" value="Transient receptor potential cation channel subfamily M member 3"/>
    <property type="match status" value="1"/>
</dbReference>
<dbReference type="Pfam" id="PF18139">
    <property type="entry name" value="LSDAT_euk"/>
    <property type="match status" value="1"/>
</dbReference>
<feature type="transmembrane region" description="Helical" evidence="19">
    <location>
        <begin position="898"/>
        <end position="917"/>
    </location>
</feature>
<evidence type="ECO:0000256" key="9">
    <source>
        <dbReference type="ARBA" id="ARBA00023303"/>
    </source>
</evidence>
<dbReference type="InterPro" id="IPR005821">
    <property type="entry name" value="Ion_trans_dom"/>
</dbReference>
<comment type="catalytic activity">
    <reaction evidence="12">
        <text>Mn(2+)(in) = Mn(2+)(out)</text>
        <dbReference type="Rhea" id="RHEA:28699"/>
        <dbReference type="ChEBI" id="CHEBI:29035"/>
    </reaction>
</comment>
<evidence type="ECO:0000256" key="16">
    <source>
        <dbReference type="ARBA" id="ARBA00070989"/>
    </source>
</evidence>
<dbReference type="GeneID" id="109275404"/>
<evidence type="ECO:0000256" key="10">
    <source>
        <dbReference type="ARBA" id="ARBA00034269"/>
    </source>
</evidence>
<evidence type="ECO:0000259" key="23">
    <source>
        <dbReference type="Pfam" id="PF25508"/>
    </source>
</evidence>
<keyword evidence="2" id="KW-0813">Transport</keyword>
<dbReference type="Gene3D" id="1.20.5.1010">
    <property type="entry name" value="TRPM, tetramerisation domain"/>
    <property type="match status" value="1"/>
</dbReference>
<evidence type="ECO:0000256" key="1">
    <source>
        <dbReference type="ARBA" id="ARBA00004651"/>
    </source>
</evidence>
<dbReference type="InterPro" id="IPR032415">
    <property type="entry name" value="TRPM_tetra"/>
</dbReference>
<keyword evidence="4 19" id="KW-0812">Transmembrane</keyword>
<feature type="coiled-coil region" evidence="17">
    <location>
        <begin position="1243"/>
        <end position="1301"/>
    </location>
</feature>
<dbReference type="PANTHER" id="PTHR13800">
    <property type="entry name" value="TRANSIENT RECEPTOR POTENTIAL CATION CHANNEL, SUBFAMILY M, MEMBER 6"/>
    <property type="match status" value="1"/>
</dbReference>
<evidence type="ECO:0000256" key="11">
    <source>
        <dbReference type="ARBA" id="ARBA00034634"/>
    </source>
</evidence>
<comment type="subcellular location">
    <subcellularLocation>
        <location evidence="1">Cell membrane</location>
        <topology evidence="1">Multi-pass membrane protein</topology>
    </subcellularLocation>
</comment>
<comment type="subunit">
    <text evidence="15">Homotetramer. Interacts with TRPM1; the interaction results in the formation of a heteromultimeric cation channel complex that are functionally different from the homomeric channels.</text>
</comment>
<feature type="transmembrane region" description="Helical" evidence="19">
    <location>
        <begin position="995"/>
        <end position="1013"/>
    </location>
</feature>
<name>A0A9V1GBS0_PANPR</name>
<evidence type="ECO:0000256" key="7">
    <source>
        <dbReference type="ARBA" id="ARBA00023065"/>
    </source>
</evidence>
<evidence type="ECO:0000256" key="13">
    <source>
        <dbReference type="ARBA" id="ARBA00036634"/>
    </source>
</evidence>
<feature type="region of interest" description="Disordered" evidence="18">
    <location>
        <begin position="1601"/>
        <end position="1732"/>
    </location>
</feature>
<keyword evidence="5" id="KW-0112">Calmodulin-binding</keyword>
<sequence>MPRPWGTVYFLGIAQVCNFWFSRWNLEGVMNQTDAPRPLNWTIRKLCHAAFLPSVRLLKAQKSWIERAFYKRECVHIIPSTKDPHRCCCGRLIGQHVGLTPSVSVLQNEKNQSRLSRNDIQSEKWSISKHTQLSPTDAFGTIEFQGGGHSNKAMYVRVSFDTKPDLLLHLMTKEWQLELPKLLISVHGGLQNFELQPKLKQVFGKGLIKAAMTTGAWIFTGGVNTGVIRHVGDALKDHASKSRGKICTIGIAPWGIVENQEDLIGRDVVRPYQTMSNPMSKLTVLNSMHSHFILADNGTTGKYGAEVKLRRQLEKHISLQKINTRCLPFFSLDSRLFYSFWGSCQLDPIGIGQGVPVVALIVEGGPNVISIVLEYLRDTPPVPVVVCDGSGRASDILAFGHKYSEEGGLINESLRDQLLVTIQKTFTYTRTQAQHLFIILMECMKKKELITVFRMGSEGHQDIDLAILTALLKGANASAPDQLSLALAWNRVDIARSQIFIYGQQWPVGSLEQAMLDALVLDRVDFVKLLIENGVSMHRFLTISRLEELYNTRHGPSNTLYHLVRDVKKGNLPPDYRISLIDIGLVIEYLMGGAYRCNYTRKRFRTLYHNLFGPKRPKALKLLGMEDDVPLRRGRKTTKKREEEVDIDLDDPEINHFPFPFHELMVWAVLMKRQKMALFFWQHGEEAMAKALVACKLCKAMAHEASENDMVDDISQELNHNSRDFGQLAVELLDQSYKQDEQLAMKLLTYELKNWSNATCLQLAVAAKHRDFIAHTCSQMLLTDMWMGRLRMRKNSGLKVILGILLPPSILSLEFKNKDDMPYMSQAQEIHLQEKEPEEPEKPTKEKDEEDMELTAMLGRNNGESSRKKDEEEVQSRHRLIPLGRKIYEFYNAPIVKFWFYTLAYIGYLMLFNYIVLVKMERWPSTQEWIVISYIFTLGIEKMREILMSEPGKLLQKVKVWLQEYWNVTDLIAILLFSVGMILRLQDQPFRSDGRVIYCVNIIYWYIRLLDIFGVNKYLGPYVMMIGKMMIDMMYFVIIMLVVLMSFGVARQAILFPNEEPSWKLAKNIFYMPYWMIYGEVFADQIDPPCGQNETREDGKIIQLPPCKTGAWIVPAIMACYLLVANILLVNLLIAVFNNTFFEVKSISNQVWKFQRYQLIMTFHERPVLPPPLIIFSHMTMIFQHLCCRWRKHESDPDERDYGLKLFITDDELKKVHDFEEQCIEEYFREKDDRFNSSNDERIRVTSERVENMSMRLEEVNEREHCMKASLQTVDIRLAQLEDLIGRMATALERLTGLERAESNKIRSRTSSDCTDAAYIVRQSSFNSQEGNTFKLQESIDPAGEETMSPTSPTLMPRMRSHSFYSVNMKDKGGIEKLESLFKERSLSLHRATSSHSVAKEPKAPAAPANTLAIVPDSRRPSSCIDIYVSAMDELHCDIDPLDNSMNILGLGEPSFSATAPSTAPSTSAYATLAPTDRPPSRSIDFEDITSMDTRSFSSDYTHLPECQNPWDTDPPMYQSIERSKSSRYIATTPFLLEEAPMVKSHSFMFSPSRSYYANFGVPMKTAEYTSITDCIDTRCVNAPQAIADRATFPGGLGGKVEDSSCCHPEREAELSHPSSDSEENEARGRRATIAIPSQEGDNSDRTVSNNITVPKIERANSYSAEEPSAPYAHTRKSFSISDKLDRQRNTASLRNPFQRSKSSKPEGRGDSLSMRRLSRTSAFHSFESKHN</sequence>
<accession>A0A9V1GBS0</accession>
<dbReference type="Pfam" id="PF25508">
    <property type="entry name" value="TRPM2"/>
    <property type="match status" value="1"/>
</dbReference>
<keyword evidence="17" id="KW-0175">Coiled coil</keyword>
<evidence type="ECO:0000256" key="17">
    <source>
        <dbReference type="SAM" id="Coils"/>
    </source>
</evidence>
<evidence type="ECO:0000256" key="15">
    <source>
        <dbReference type="ARBA" id="ARBA00064991"/>
    </source>
</evidence>
<keyword evidence="9" id="KW-0407">Ion channel</keyword>
<evidence type="ECO:0000256" key="6">
    <source>
        <dbReference type="ARBA" id="ARBA00022989"/>
    </source>
</evidence>
<evidence type="ECO:0000256" key="19">
    <source>
        <dbReference type="SAM" id="Phobius"/>
    </source>
</evidence>
<evidence type="ECO:0000259" key="22">
    <source>
        <dbReference type="Pfam" id="PF18139"/>
    </source>
</evidence>
<dbReference type="Pfam" id="PF00520">
    <property type="entry name" value="Ion_trans"/>
    <property type="match status" value="1"/>
</dbReference>
<keyword evidence="6 19" id="KW-1133">Transmembrane helix</keyword>
<evidence type="ECO:0000256" key="4">
    <source>
        <dbReference type="ARBA" id="ARBA00022692"/>
    </source>
</evidence>
<comment type="catalytic activity">
    <reaction evidence="13">
        <text>Ca(2+)(in) = Ca(2+)(out)</text>
        <dbReference type="Rhea" id="RHEA:29671"/>
        <dbReference type="ChEBI" id="CHEBI:29108"/>
    </reaction>
</comment>
<dbReference type="GO" id="GO:0005886">
    <property type="term" value="C:plasma membrane"/>
    <property type="evidence" value="ECO:0007669"/>
    <property type="project" value="UniProtKB-SubCell"/>
</dbReference>
<evidence type="ECO:0000313" key="25">
    <source>
        <dbReference type="RefSeq" id="XP_019319162.1"/>
    </source>
</evidence>
<dbReference type="RefSeq" id="XP_019319162.1">
    <property type="nucleotide sequence ID" value="XM_019463617.2"/>
</dbReference>
<comment type="catalytic activity">
    <reaction evidence="10">
        <text>Mg(2+)(in) = Mg(2+)(out)</text>
        <dbReference type="Rhea" id="RHEA:29827"/>
        <dbReference type="ChEBI" id="CHEBI:18420"/>
    </reaction>
</comment>
<feature type="compositionally biased region" description="Polar residues" evidence="18">
    <location>
        <begin position="1690"/>
        <end position="1701"/>
    </location>
</feature>
<feature type="transmembrane region" description="Helical" evidence="19">
    <location>
        <begin position="1112"/>
        <end position="1137"/>
    </location>
</feature>
<keyword evidence="7" id="KW-0406">Ion transport</keyword>
<dbReference type="GO" id="GO:0005262">
    <property type="term" value="F:calcium channel activity"/>
    <property type="evidence" value="ECO:0007669"/>
    <property type="project" value="UniProtKB-ARBA"/>
</dbReference>
<evidence type="ECO:0000256" key="14">
    <source>
        <dbReference type="ARBA" id="ARBA00060893"/>
    </source>
</evidence>
<feature type="domain" description="TRPM SLOG" evidence="22">
    <location>
        <begin position="153"/>
        <end position="443"/>
    </location>
</feature>
<feature type="domain" description="TRPM-like" evidence="23">
    <location>
        <begin position="498"/>
        <end position="775"/>
    </location>
</feature>
<evidence type="ECO:0000256" key="3">
    <source>
        <dbReference type="ARBA" id="ARBA00022475"/>
    </source>
</evidence>
<dbReference type="InterPro" id="IPR037162">
    <property type="entry name" value="TRPM_tetra_sf"/>
</dbReference>
<dbReference type="GO" id="GO:0005516">
    <property type="term" value="F:calmodulin binding"/>
    <property type="evidence" value="ECO:0007669"/>
    <property type="project" value="UniProtKB-KW"/>
</dbReference>
<keyword evidence="25" id="KW-0675">Receptor</keyword>
<dbReference type="PANTHER" id="PTHR13800:SF7">
    <property type="entry name" value="TRANSIENT RECEPTOR POTENTIAL CATION CHANNEL SUBFAMILY M MEMBER 3"/>
    <property type="match status" value="1"/>
</dbReference>